<dbReference type="EMBL" id="RBZU01000006">
    <property type="protein sequence ID" value="RKP53609.1"/>
    <property type="molecule type" value="Genomic_DNA"/>
</dbReference>
<keyword evidence="3" id="KW-0285">Flavoprotein</keyword>
<dbReference type="InterPro" id="IPR051473">
    <property type="entry name" value="P2Ox-like"/>
</dbReference>
<dbReference type="SUPFAM" id="SSF51905">
    <property type="entry name" value="FAD/NAD(P)-binding domain"/>
    <property type="match status" value="1"/>
</dbReference>
<evidence type="ECO:0000256" key="5">
    <source>
        <dbReference type="ARBA" id="ARBA00023002"/>
    </source>
</evidence>
<evidence type="ECO:0000256" key="2">
    <source>
        <dbReference type="ARBA" id="ARBA00010790"/>
    </source>
</evidence>
<proteinExistence type="inferred from homology"/>
<dbReference type="Gene3D" id="3.50.50.60">
    <property type="entry name" value="FAD/NAD(P)-binding domain"/>
    <property type="match status" value="2"/>
</dbReference>
<gene>
    <name evidence="9" type="ORF">D7S86_15150</name>
</gene>
<dbReference type="InterPro" id="IPR006076">
    <property type="entry name" value="FAD-dep_OxRdtase"/>
</dbReference>
<dbReference type="Pfam" id="PF01266">
    <property type="entry name" value="DAO"/>
    <property type="match status" value="1"/>
</dbReference>
<evidence type="ECO:0000256" key="3">
    <source>
        <dbReference type="ARBA" id="ARBA00022630"/>
    </source>
</evidence>
<evidence type="ECO:0000256" key="4">
    <source>
        <dbReference type="ARBA" id="ARBA00022827"/>
    </source>
</evidence>
<sequence length="592" mass="64496">MIVDAREIPAGTRLSADLCIVGAGAAGITLALALEDSGLDVIVLESGGDAPEPQTQQLYAGTVADTRLHPPPDSYRVRRLGGSTTLWGGRCMPLDPIDFETRDYIAQSGWPISLADLTPYYPHANALCEAGEFAYTAEHAFKQPLRPMIGGFASDVFQTNTLERFSCPTDFGRRYRARLAKGRVRVLQHANVCGLPMQIDSTRQVGAADVRVVGGAAFTVAARAYVLATGGLEVPRLLLSNPGPSGRGLGNAHDVVGRFYMSHLAGTIGTIDLAAAESVWHDYDVSEESVYCRRRLALRADAQHALRAGNFVARLHHPRIPDAGHGIGILSALYLARGIVPYEYAKRLYEEGVPGAEKSSTLAHVKNVLTGAPDTTRFVWNWLRRRTLAERKFPSVIVRPANLRFSLDFHAEQEPNRDSRVMLGEQTDALGMRRIHVDWRYTEQDVATVSRALAALASEIARSGVGRFTYDPEQVEAEMTRYGAYGGHHIGTARMGADPRTSVVNADCRLHEIDNVYVMSSAVFPTSGQANPTLTIVALALRLADHLRETANVAASVIPSERARENTHENAHDNAHNNTNDNAHPGIHEPAR</sequence>
<protein>
    <submittedName>
        <fullName evidence="9">GMC family oxidoreductase</fullName>
    </submittedName>
</protein>
<keyword evidence="10" id="KW-1185">Reference proteome</keyword>
<evidence type="ECO:0000256" key="6">
    <source>
        <dbReference type="SAM" id="MobiDB-lite"/>
    </source>
</evidence>
<evidence type="ECO:0000313" key="9">
    <source>
        <dbReference type="EMBL" id="RKP53609.1"/>
    </source>
</evidence>
<comment type="caution">
    <text evidence="9">The sequence shown here is derived from an EMBL/GenBank/DDBJ whole genome shotgun (WGS) entry which is preliminary data.</text>
</comment>
<accession>A0A494XSK6</accession>
<dbReference type="InterPro" id="IPR036188">
    <property type="entry name" value="FAD/NAD-bd_sf"/>
</dbReference>
<feature type="domain" description="FAD dependent oxidoreductase" evidence="7">
    <location>
        <begin position="17"/>
        <end position="232"/>
    </location>
</feature>
<evidence type="ECO:0000259" key="7">
    <source>
        <dbReference type="Pfam" id="PF01266"/>
    </source>
</evidence>
<dbReference type="Pfam" id="PF05199">
    <property type="entry name" value="GMC_oxred_C"/>
    <property type="match status" value="1"/>
</dbReference>
<reference evidence="9 10" key="1">
    <citation type="submission" date="2018-10" db="EMBL/GenBank/DDBJ databases">
        <title>Robbsia sp. DHC34, isolated from soil.</title>
        <authorList>
            <person name="Gao Z.-H."/>
            <person name="Qiu L.-H."/>
        </authorList>
    </citation>
    <scope>NUCLEOTIDE SEQUENCE [LARGE SCALE GENOMIC DNA]</scope>
    <source>
        <strain evidence="9 10">DHC34</strain>
    </source>
</reference>
<feature type="region of interest" description="Disordered" evidence="6">
    <location>
        <begin position="558"/>
        <end position="592"/>
    </location>
</feature>
<dbReference type="AlphaFoldDB" id="A0A494XSK6"/>
<feature type="compositionally biased region" description="Basic and acidic residues" evidence="6">
    <location>
        <begin position="561"/>
        <end position="575"/>
    </location>
</feature>
<keyword evidence="4" id="KW-0274">FAD</keyword>
<keyword evidence="5" id="KW-0560">Oxidoreductase</keyword>
<name>A0A494XSK6_9BURK</name>
<evidence type="ECO:0000256" key="1">
    <source>
        <dbReference type="ARBA" id="ARBA00001974"/>
    </source>
</evidence>
<comment type="cofactor">
    <cofactor evidence="1">
        <name>FAD</name>
        <dbReference type="ChEBI" id="CHEBI:57692"/>
    </cofactor>
</comment>
<dbReference type="GO" id="GO:0016614">
    <property type="term" value="F:oxidoreductase activity, acting on CH-OH group of donors"/>
    <property type="evidence" value="ECO:0007669"/>
    <property type="project" value="InterPro"/>
</dbReference>
<dbReference type="RefSeq" id="WP_121087684.1">
    <property type="nucleotide sequence ID" value="NZ_RBZU01000006.1"/>
</dbReference>
<dbReference type="OrthoDB" id="9787779at2"/>
<feature type="domain" description="Glucose-methanol-choline oxidoreductase C-terminal" evidence="8">
    <location>
        <begin position="415"/>
        <end position="540"/>
    </location>
</feature>
<dbReference type="PANTHER" id="PTHR42784">
    <property type="entry name" value="PYRANOSE 2-OXIDASE"/>
    <property type="match status" value="1"/>
</dbReference>
<dbReference type="PANTHER" id="PTHR42784:SF1">
    <property type="entry name" value="PYRANOSE 2-OXIDASE"/>
    <property type="match status" value="1"/>
</dbReference>
<dbReference type="InterPro" id="IPR007867">
    <property type="entry name" value="GMC_OxRtase_C"/>
</dbReference>
<dbReference type="Proteomes" id="UP000270342">
    <property type="component" value="Unassembled WGS sequence"/>
</dbReference>
<evidence type="ECO:0000313" key="10">
    <source>
        <dbReference type="Proteomes" id="UP000270342"/>
    </source>
</evidence>
<comment type="similarity">
    <text evidence="2">Belongs to the GMC oxidoreductase family.</text>
</comment>
<evidence type="ECO:0000259" key="8">
    <source>
        <dbReference type="Pfam" id="PF05199"/>
    </source>
</evidence>
<organism evidence="9 10">
    <name type="scientific">Pararobbsia silviterrae</name>
    <dbReference type="NCBI Taxonomy" id="1792498"/>
    <lineage>
        <taxon>Bacteria</taxon>
        <taxon>Pseudomonadati</taxon>
        <taxon>Pseudomonadota</taxon>
        <taxon>Betaproteobacteria</taxon>
        <taxon>Burkholderiales</taxon>
        <taxon>Burkholderiaceae</taxon>
        <taxon>Pararobbsia</taxon>
    </lineage>
</organism>